<organism evidence="1 2">
    <name type="scientific">Alginatibacterium sediminis</name>
    <dbReference type="NCBI Taxonomy" id="2164068"/>
    <lineage>
        <taxon>Bacteria</taxon>
        <taxon>Pseudomonadati</taxon>
        <taxon>Pseudomonadota</taxon>
        <taxon>Gammaproteobacteria</taxon>
        <taxon>Alteromonadales</taxon>
        <taxon>Alteromonadaceae</taxon>
        <taxon>Alginatibacterium</taxon>
    </lineage>
</organism>
<dbReference type="InterPro" id="IPR022080">
    <property type="entry name" value="DUF3630"/>
</dbReference>
<dbReference type="EMBL" id="RAQO01000001">
    <property type="protein sequence ID" value="RKF22086.1"/>
    <property type="molecule type" value="Genomic_DNA"/>
</dbReference>
<dbReference type="AlphaFoldDB" id="A0A420ENB2"/>
<gene>
    <name evidence="1" type="ORF">DBZ36_00110</name>
</gene>
<reference evidence="1 2" key="1">
    <citation type="submission" date="2018-09" db="EMBL/GenBank/DDBJ databases">
        <authorList>
            <person name="Wang Z."/>
        </authorList>
    </citation>
    <scope>NUCLEOTIDE SEQUENCE [LARGE SCALE GENOMIC DNA]</scope>
    <source>
        <strain evidence="1 2">ALS 81</strain>
    </source>
</reference>
<comment type="caution">
    <text evidence="1">The sequence shown here is derived from an EMBL/GenBank/DDBJ whole genome shotgun (WGS) entry which is preliminary data.</text>
</comment>
<evidence type="ECO:0000313" key="1">
    <source>
        <dbReference type="EMBL" id="RKF22086.1"/>
    </source>
</evidence>
<dbReference type="Proteomes" id="UP000286482">
    <property type="component" value="Unassembled WGS sequence"/>
</dbReference>
<sequence length="106" mass="12325">MGCKYTSFVQLLKTQRFPSSLVIELNCNEDNFMEVGSEHLLAMSAEICEQIVGADWLRIRFRMDEFEGCLHFDGLSQMCWFEADGKQEFESICKLVLNKYEQPNVN</sequence>
<protein>
    <submittedName>
        <fullName evidence="1">DUF3630 family protein</fullName>
    </submittedName>
</protein>
<proteinExistence type="predicted"/>
<dbReference type="Pfam" id="PF12305">
    <property type="entry name" value="DUF3630"/>
    <property type="match status" value="1"/>
</dbReference>
<accession>A0A420ENB2</accession>
<name>A0A420ENB2_9ALTE</name>
<evidence type="ECO:0000313" key="2">
    <source>
        <dbReference type="Proteomes" id="UP000286482"/>
    </source>
</evidence>
<keyword evidence="2" id="KW-1185">Reference proteome</keyword>